<name>A0A248VVW6_9BURK</name>
<dbReference type="InterPro" id="IPR025421">
    <property type="entry name" value="DUF4148"/>
</dbReference>
<dbReference type="EMBL" id="CP022991">
    <property type="protein sequence ID" value="ASW03171.1"/>
    <property type="molecule type" value="Genomic_DNA"/>
</dbReference>
<geneLocation type="plasmid" evidence="3 4">
    <name>pBN1</name>
</geneLocation>
<accession>A0A248VVW6</accession>
<dbReference type="OrthoDB" id="9114320at2"/>
<keyword evidence="2" id="KW-0732">Signal</keyword>
<organism evidence="3 4">
    <name type="scientific">Paraburkholderia aromaticivorans</name>
    <dbReference type="NCBI Taxonomy" id="2026199"/>
    <lineage>
        <taxon>Bacteria</taxon>
        <taxon>Pseudomonadati</taxon>
        <taxon>Pseudomonadota</taxon>
        <taxon>Betaproteobacteria</taxon>
        <taxon>Burkholderiales</taxon>
        <taxon>Burkholderiaceae</taxon>
        <taxon>Paraburkholderia</taxon>
    </lineage>
</organism>
<dbReference type="Proteomes" id="UP000215158">
    <property type="component" value="Plasmid pBN1"/>
</dbReference>
<gene>
    <name evidence="3" type="ORF">CJU94_33680</name>
</gene>
<protein>
    <recommendedName>
        <fullName evidence="5">DUF4148 domain-containing protein</fullName>
    </recommendedName>
</protein>
<feature type="region of interest" description="Disordered" evidence="1">
    <location>
        <begin position="24"/>
        <end position="43"/>
    </location>
</feature>
<evidence type="ECO:0000313" key="4">
    <source>
        <dbReference type="Proteomes" id="UP000215158"/>
    </source>
</evidence>
<dbReference type="AlphaFoldDB" id="A0A248VVW6"/>
<sequence length="88" mass="9049">MKILTLIPVAVLTLGMTLAYSNENADTSSTASNSNAAMTSDAVGGTLASGSDSGAHVGKTRAEVYQELWRAEKDGTLNRLNALYGGGN</sequence>
<feature type="compositionally biased region" description="Low complexity" evidence="1">
    <location>
        <begin position="24"/>
        <end position="42"/>
    </location>
</feature>
<feature type="signal peptide" evidence="2">
    <location>
        <begin position="1"/>
        <end position="21"/>
    </location>
</feature>
<proteinExistence type="predicted"/>
<keyword evidence="4" id="KW-1185">Reference proteome</keyword>
<evidence type="ECO:0000256" key="1">
    <source>
        <dbReference type="SAM" id="MobiDB-lite"/>
    </source>
</evidence>
<feature type="chain" id="PRO_5012241877" description="DUF4148 domain-containing protein" evidence="2">
    <location>
        <begin position="22"/>
        <end position="88"/>
    </location>
</feature>
<evidence type="ECO:0000256" key="2">
    <source>
        <dbReference type="SAM" id="SignalP"/>
    </source>
</evidence>
<reference evidence="3 4" key="1">
    <citation type="submission" date="2017-08" db="EMBL/GenBank/DDBJ databases">
        <title>Identification and genetic characteristics of simultaneous BTEX- and naphthalene-degrading Paraburkholderia sp. BN5 isolated from petroleum-contaminated soil.</title>
        <authorList>
            <person name="Lee Y."/>
            <person name="Jeon C.O."/>
        </authorList>
    </citation>
    <scope>NUCLEOTIDE SEQUENCE [LARGE SCALE GENOMIC DNA]</scope>
    <source>
        <strain evidence="3 4">BN5</strain>
        <plasmid evidence="3 4">pBN1</plasmid>
    </source>
</reference>
<evidence type="ECO:0008006" key="5">
    <source>
        <dbReference type="Google" id="ProtNLM"/>
    </source>
</evidence>
<dbReference type="Pfam" id="PF13663">
    <property type="entry name" value="DUF4148"/>
    <property type="match status" value="1"/>
</dbReference>
<dbReference type="KEGG" id="parb:CJU94_33680"/>
<keyword evidence="3" id="KW-0614">Plasmid</keyword>
<dbReference type="RefSeq" id="WP_095423004.1">
    <property type="nucleotide sequence ID" value="NZ_CP022991.1"/>
</dbReference>
<evidence type="ECO:0000313" key="3">
    <source>
        <dbReference type="EMBL" id="ASW03171.1"/>
    </source>
</evidence>